<dbReference type="PROSITE" id="PS51677">
    <property type="entry name" value="NODB"/>
    <property type="match status" value="1"/>
</dbReference>
<feature type="domain" description="NodB homology" evidence="3">
    <location>
        <begin position="91"/>
        <end position="334"/>
    </location>
</feature>
<feature type="signal peptide" evidence="2">
    <location>
        <begin position="1"/>
        <end position="24"/>
    </location>
</feature>
<dbReference type="SUPFAM" id="SSF88713">
    <property type="entry name" value="Glycoside hydrolase/deacetylase"/>
    <property type="match status" value="1"/>
</dbReference>
<dbReference type="InterPro" id="IPR032772">
    <property type="entry name" value="PGA_deacetylase_PgaB_C"/>
</dbReference>
<comment type="caution">
    <text evidence="4">The sequence shown here is derived from an EMBL/GenBank/DDBJ whole genome shotgun (WGS) entry which is preliminary data.</text>
</comment>
<dbReference type="InterPro" id="IPR051398">
    <property type="entry name" value="Polysacch_Deacetylase"/>
</dbReference>
<protein>
    <submittedName>
        <fullName evidence="4">Poly-beta-1,6-N-acetyl-D-glucosamine N-deacetylase PgaB</fullName>
    </submittedName>
</protein>
<dbReference type="PANTHER" id="PTHR34216">
    <property type="match status" value="1"/>
</dbReference>
<evidence type="ECO:0000259" key="3">
    <source>
        <dbReference type="PROSITE" id="PS51677"/>
    </source>
</evidence>
<organism evidence="4 5">
    <name type="scientific">Haemophilus parainfluenzae</name>
    <dbReference type="NCBI Taxonomy" id="729"/>
    <lineage>
        <taxon>Bacteria</taxon>
        <taxon>Pseudomonadati</taxon>
        <taxon>Pseudomonadota</taxon>
        <taxon>Gammaproteobacteria</taxon>
        <taxon>Pasteurellales</taxon>
        <taxon>Pasteurellaceae</taxon>
        <taxon>Haemophilus</taxon>
    </lineage>
</organism>
<dbReference type="Proteomes" id="UP000253823">
    <property type="component" value="Unassembled WGS sequence"/>
</dbReference>
<dbReference type="NCBIfam" id="TIGR03938">
    <property type="entry name" value="deacetyl_PgaB"/>
    <property type="match status" value="1"/>
</dbReference>
<sequence>MKSLKNIFRAIICSISLLSAFSFAQERYSVLAYHSVVDETASKDKKIYFPQTISAQLLIKHFNWLKENKYNIISWQQVIDAENGKGTLPDNAVLLSFDDGYETMYSVIFPLLKAYNYPAIFAPVTSWLDTPQNQKIHYADKILDRSVFATWEQVKEMEQSGLIEIASHTHDMHKGVNANPAGSKIPAAIVPEYKNGKYETKESYQKRLLEDFKHSSQTIFNHIGKKPRIIVWPYGQFNDIAVETAKQTDMPYHFSLGEKLINKVGDRHIGRLLLNTETDLATIKNYLNRVDEERKIQRVVHIDLDYVYDVDKKQQAKNLDKLIERIHNYGITTVYLQAFSDPDGNGVADALYFPNQYLPVRDDIFGRIAWQLQTRAGVEVYAWMPVLAFDLRNKVKDAKYVIDSRTGKPSKESYLRLSPYNRKNIEIIKSIYNDLSFYAKFNGILFHDDAFLTDFEGNEGNHATGVVSSQAKQKTLDLISLTHQLSDALKPYFLRGSYSLKTARNLYASVITDPNAEEWLAQNLKTLTENYDTTAIMAMPYMENEHSISEKEAHRWFSSLIEKVKAQVPLNKVLFEFQVVNWRTQKPIPEVELIDWMKLLQQNRIYSYGYYPDNFLNNQPNLGKMKPHFSINTNMGKP</sequence>
<evidence type="ECO:0000313" key="5">
    <source>
        <dbReference type="Proteomes" id="UP000253823"/>
    </source>
</evidence>
<accession>A0AAQ0KCH6</accession>
<dbReference type="AlphaFoldDB" id="A0AAQ0KCH6"/>
<feature type="chain" id="PRO_5042878918" evidence="2">
    <location>
        <begin position="25"/>
        <end position="638"/>
    </location>
</feature>
<dbReference type="Gene3D" id="3.20.20.80">
    <property type="entry name" value="Glycosidases"/>
    <property type="match status" value="1"/>
</dbReference>
<evidence type="ECO:0000313" key="4">
    <source>
        <dbReference type="EMBL" id="RDE84311.1"/>
    </source>
</evidence>
<dbReference type="GO" id="GO:0043708">
    <property type="term" value="P:cell adhesion involved in biofilm formation"/>
    <property type="evidence" value="ECO:0007669"/>
    <property type="project" value="InterPro"/>
</dbReference>
<proteinExistence type="predicted"/>
<dbReference type="InterPro" id="IPR023854">
    <property type="entry name" value="PGA_deacetylase_PgaB"/>
</dbReference>
<gene>
    <name evidence="4" type="primary">pgaB</name>
    <name evidence="4" type="ORF">DPV95_05445</name>
</gene>
<keyword evidence="1 2" id="KW-0732">Signal</keyword>
<dbReference type="Pfam" id="PF14883">
    <property type="entry name" value="GHL13"/>
    <property type="match status" value="1"/>
</dbReference>
<dbReference type="EMBL" id="QEPT01000003">
    <property type="protein sequence ID" value="RDE84311.1"/>
    <property type="molecule type" value="Genomic_DNA"/>
</dbReference>
<evidence type="ECO:0000256" key="2">
    <source>
        <dbReference type="SAM" id="SignalP"/>
    </source>
</evidence>
<dbReference type="PANTHER" id="PTHR34216:SF7">
    <property type="entry name" value="POLY-BETA-1,6-N-ACETYL-D-GLUCOSAMINE N-DEACETYLASE"/>
    <property type="match status" value="1"/>
</dbReference>
<dbReference type="GO" id="GO:0016810">
    <property type="term" value="F:hydrolase activity, acting on carbon-nitrogen (but not peptide) bonds"/>
    <property type="evidence" value="ECO:0007669"/>
    <property type="project" value="InterPro"/>
</dbReference>
<dbReference type="InterPro" id="IPR011330">
    <property type="entry name" value="Glyco_hydro/deAcase_b/a-brl"/>
</dbReference>
<evidence type="ECO:0000256" key="1">
    <source>
        <dbReference type="ARBA" id="ARBA00022729"/>
    </source>
</evidence>
<dbReference type="Pfam" id="PF01522">
    <property type="entry name" value="Polysacc_deac_1"/>
    <property type="match status" value="1"/>
</dbReference>
<name>A0AAQ0KCH6_HAEPA</name>
<dbReference type="InterPro" id="IPR002509">
    <property type="entry name" value="NODB_dom"/>
</dbReference>
<dbReference type="RefSeq" id="WP_049368107.1">
    <property type="nucleotide sequence ID" value="NZ_QEPT01000003.1"/>
</dbReference>
<dbReference type="GO" id="GO:0005975">
    <property type="term" value="P:carbohydrate metabolic process"/>
    <property type="evidence" value="ECO:0007669"/>
    <property type="project" value="InterPro"/>
</dbReference>
<reference evidence="4 5" key="1">
    <citation type="submission" date="2018-05" db="EMBL/GenBank/DDBJ databases">
        <title>Draft Genome Sequences for a Diverse set of 7 Haemophilus Species.</title>
        <authorList>
            <person name="Nichols M."/>
            <person name="Topaz N."/>
            <person name="Wang X."/>
            <person name="Wang X."/>
            <person name="Boxrud D."/>
        </authorList>
    </citation>
    <scope>NUCLEOTIDE SEQUENCE [LARGE SCALE GENOMIC DNA]</scope>
    <source>
        <strain evidence="4 5">C2006002596</strain>
    </source>
</reference>
<dbReference type="Gene3D" id="3.20.20.370">
    <property type="entry name" value="Glycoside hydrolase/deacetylase"/>
    <property type="match status" value="1"/>
</dbReference>